<organism evidence="1 2">
    <name type="scientific">Corchorus olitorius</name>
    <dbReference type="NCBI Taxonomy" id="93759"/>
    <lineage>
        <taxon>Eukaryota</taxon>
        <taxon>Viridiplantae</taxon>
        <taxon>Streptophyta</taxon>
        <taxon>Embryophyta</taxon>
        <taxon>Tracheophyta</taxon>
        <taxon>Spermatophyta</taxon>
        <taxon>Magnoliopsida</taxon>
        <taxon>eudicotyledons</taxon>
        <taxon>Gunneridae</taxon>
        <taxon>Pentapetalae</taxon>
        <taxon>rosids</taxon>
        <taxon>malvids</taxon>
        <taxon>Malvales</taxon>
        <taxon>Malvaceae</taxon>
        <taxon>Grewioideae</taxon>
        <taxon>Apeibeae</taxon>
        <taxon>Corchorus</taxon>
    </lineage>
</organism>
<proteinExistence type="predicted"/>
<accession>A0A1R3KDK1</accession>
<evidence type="ECO:0000313" key="1">
    <source>
        <dbReference type="EMBL" id="OMP05156.1"/>
    </source>
</evidence>
<gene>
    <name evidence="1" type="ORF">COLO4_09013</name>
</gene>
<reference evidence="2" key="1">
    <citation type="submission" date="2013-09" db="EMBL/GenBank/DDBJ databases">
        <title>Corchorus olitorius genome sequencing.</title>
        <authorList>
            <person name="Alam M."/>
            <person name="Haque M.S."/>
            <person name="Islam M.S."/>
            <person name="Emdad E.M."/>
            <person name="Islam M.M."/>
            <person name="Ahmed B."/>
            <person name="Halim A."/>
            <person name="Hossen Q.M.M."/>
            <person name="Hossain M.Z."/>
            <person name="Ahmed R."/>
            <person name="Khan M.M."/>
            <person name="Islam R."/>
            <person name="Rashid M.M."/>
            <person name="Khan S.A."/>
            <person name="Rahman M.S."/>
            <person name="Alam M."/>
            <person name="Yahiya A.S."/>
            <person name="Khan M.S."/>
            <person name="Azam M.S."/>
            <person name="Haque T."/>
            <person name="Lashkar M.Z.H."/>
            <person name="Akhand A.I."/>
            <person name="Morshed G."/>
            <person name="Roy S."/>
            <person name="Uddin K.S."/>
            <person name="Rabeya T."/>
            <person name="Hossain A.S."/>
            <person name="Chowdhury A."/>
            <person name="Snigdha A.R."/>
            <person name="Mortoza M.S."/>
            <person name="Matin S.A."/>
            <person name="Hoque S.M.E."/>
            <person name="Islam M.K."/>
            <person name="Roy D.K."/>
            <person name="Haider R."/>
            <person name="Moosa M.M."/>
            <person name="Elias S.M."/>
            <person name="Hasan A.M."/>
            <person name="Jahan S."/>
            <person name="Shafiuddin M."/>
            <person name="Mahmood N."/>
            <person name="Shommy N.S."/>
        </authorList>
    </citation>
    <scope>NUCLEOTIDE SEQUENCE [LARGE SCALE GENOMIC DNA]</scope>
    <source>
        <strain evidence="2">cv. O-4</strain>
    </source>
</reference>
<comment type="caution">
    <text evidence="1">The sequence shown here is derived from an EMBL/GenBank/DDBJ whole genome shotgun (WGS) entry which is preliminary data.</text>
</comment>
<dbReference type="EMBL" id="AWUE01014091">
    <property type="protein sequence ID" value="OMP05156.1"/>
    <property type="molecule type" value="Genomic_DNA"/>
</dbReference>
<protein>
    <submittedName>
        <fullName evidence="1">Uncharacterized protein</fullName>
    </submittedName>
</protein>
<dbReference type="Proteomes" id="UP000187203">
    <property type="component" value="Unassembled WGS sequence"/>
</dbReference>
<keyword evidence="2" id="KW-1185">Reference proteome</keyword>
<sequence length="58" mass="6710">MARQHKCEKVYNKICPCRLKYKATWRLASKERQVWADSGQVFSGSDHFGFGPLPILII</sequence>
<dbReference type="AlphaFoldDB" id="A0A1R3KDK1"/>
<evidence type="ECO:0000313" key="2">
    <source>
        <dbReference type="Proteomes" id="UP000187203"/>
    </source>
</evidence>
<name>A0A1R3KDK1_9ROSI</name>